<dbReference type="PANTHER" id="PTHR10434:SF11">
    <property type="entry name" value="1-ACYL-SN-GLYCEROL-3-PHOSPHATE ACYLTRANSFERASE"/>
    <property type="match status" value="1"/>
</dbReference>
<gene>
    <name evidence="5" type="ORF">HLB16_08200</name>
    <name evidence="6" type="ORF">NDR89_01885</name>
</gene>
<dbReference type="AlphaFoldDB" id="A0A6N1BAA9"/>
<protein>
    <submittedName>
        <fullName evidence="5">1-acyl-sn-glycerol-3-phosphate acyltransferase</fullName>
    </submittedName>
</protein>
<dbReference type="PANTHER" id="PTHR10434">
    <property type="entry name" value="1-ACYL-SN-GLYCEROL-3-PHOSPHATE ACYLTRANSFERASE"/>
    <property type="match status" value="1"/>
</dbReference>
<dbReference type="GO" id="GO:0003841">
    <property type="term" value="F:1-acylglycerol-3-phosphate O-acyltransferase activity"/>
    <property type="evidence" value="ECO:0007669"/>
    <property type="project" value="TreeGrafter"/>
</dbReference>
<evidence type="ECO:0000313" key="6">
    <source>
        <dbReference type="EMBL" id="USE77823.1"/>
    </source>
</evidence>
<dbReference type="Proteomes" id="UP000542973">
    <property type="component" value="Unassembled WGS sequence"/>
</dbReference>
<dbReference type="InterPro" id="IPR002123">
    <property type="entry name" value="Plipid/glycerol_acylTrfase"/>
</dbReference>
<feature type="domain" description="Phospholipid/glycerol acyltransferase" evidence="4">
    <location>
        <begin position="35"/>
        <end position="157"/>
    </location>
</feature>
<evidence type="ECO:0000256" key="3">
    <source>
        <dbReference type="ARBA" id="ARBA00023315"/>
    </source>
</evidence>
<evidence type="ECO:0000256" key="2">
    <source>
        <dbReference type="ARBA" id="ARBA00022679"/>
    </source>
</evidence>
<organism evidence="5 7">
    <name type="scientific">Cupriavidus gilardii</name>
    <dbReference type="NCBI Taxonomy" id="82541"/>
    <lineage>
        <taxon>Bacteria</taxon>
        <taxon>Pseudomonadati</taxon>
        <taxon>Pseudomonadota</taxon>
        <taxon>Betaproteobacteria</taxon>
        <taxon>Burkholderiales</taxon>
        <taxon>Burkholderiaceae</taxon>
        <taxon>Cupriavidus</taxon>
    </lineage>
</organism>
<dbReference type="SUPFAM" id="SSF69593">
    <property type="entry name" value="Glycerol-3-phosphate (1)-acyltransferase"/>
    <property type="match status" value="1"/>
</dbReference>
<dbReference type="SMART" id="SM00563">
    <property type="entry name" value="PlsC"/>
    <property type="match status" value="1"/>
</dbReference>
<evidence type="ECO:0000256" key="1">
    <source>
        <dbReference type="ARBA" id="ARBA00005189"/>
    </source>
</evidence>
<comment type="pathway">
    <text evidence="1">Lipid metabolism.</text>
</comment>
<evidence type="ECO:0000313" key="7">
    <source>
        <dbReference type="Proteomes" id="UP000542973"/>
    </source>
</evidence>
<dbReference type="GO" id="GO:0006654">
    <property type="term" value="P:phosphatidic acid biosynthetic process"/>
    <property type="evidence" value="ECO:0007669"/>
    <property type="project" value="TreeGrafter"/>
</dbReference>
<dbReference type="Pfam" id="PF01553">
    <property type="entry name" value="Acyltransferase"/>
    <property type="match status" value="1"/>
</dbReference>
<accession>A0A6N1BAA9</accession>
<keyword evidence="3 5" id="KW-0012">Acyltransferase</keyword>
<dbReference type="Proteomes" id="UP001056648">
    <property type="component" value="Chromosome 1"/>
</dbReference>
<dbReference type="RefSeq" id="WP_053823972.1">
    <property type="nucleotide sequence ID" value="NZ_BAAAEB010000023.1"/>
</dbReference>
<reference evidence="5 7" key="1">
    <citation type="submission" date="2020-05" db="EMBL/GenBank/DDBJ databases">
        <title>MicrobeNet Type strains.</title>
        <authorList>
            <person name="Nicholson A.C."/>
        </authorList>
    </citation>
    <scope>NUCLEOTIDE SEQUENCE [LARGE SCALE GENOMIC DNA]</scope>
    <source>
        <strain evidence="5 7">ATCC 700815</strain>
    </source>
</reference>
<dbReference type="CDD" id="cd07989">
    <property type="entry name" value="LPLAT_AGPAT-like"/>
    <property type="match status" value="1"/>
</dbReference>
<dbReference type="EMBL" id="JABEMD010000010">
    <property type="protein sequence ID" value="NNH10860.1"/>
    <property type="molecule type" value="Genomic_DNA"/>
</dbReference>
<evidence type="ECO:0000313" key="8">
    <source>
        <dbReference type="Proteomes" id="UP001056648"/>
    </source>
</evidence>
<reference evidence="6" key="2">
    <citation type="submission" date="2022-06" db="EMBL/GenBank/DDBJ databases">
        <title>Complete genome sequence and characterization of Cupriavidus gilardii QJ1 isolated from contaminating cells.</title>
        <authorList>
            <person name="Qi J."/>
        </authorList>
    </citation>
    <scope>NUCLEOTIDE SEQUENCE</scope>
    <source>
        <strain evidence="6">QJ1</strain>
    </source>
</reference>
<keyword evidence="8" id="KW-1185">Reference proteome</keyword>
<dbReference type="GeneID" id="70687702"/>
<proteinExistence type="predicted"/>
<evidence type="ECO:0000259" key="4">
    <source>
        <dbReference type="SMART" id="SM00563"/>
    </source>
</evidence>
<keyword evidence="2 5" id="KW-0808">Transferase</keyword>
<sequence>MWIARVTARAIIVFARLLTGMRANWQGCVPAAVQRVYFANHSSHGDFVLIWGCLPPELRPRTRPVAGADYWDRSPLRRFIGRDVFRALLIDRTRSDPGSDPVALMRGALEGGDSLILFPEGTRNTTEARLLPFKSGIFHLARACPSVEFVPVWIDNLNRVMPKGEFVPVPLLCTVTFGQPVLLAPDDDKDRFLARCRDGLLALAPVLD</sequence>
<name>A0A6N1BAA9_9BURK</name>
<dbReference type="EMBL" id="CP098735">
    <property type="protein sequence ID" value="USE77823.1"/>
    <property type="molecule type" value="Genomic_DNA"/>
</dbReference>
<evidence type="ECO:0000313" key="5">
    <source>
        <dbReference type="EMBL" id="NNH10860.1"/>
    </source>
</evidence>